<accession>A0ABD6EU61</accession>
<keyword evidence="1" id="KW-0732">Signal</keyword>
<keyword evidence="3" id="KW-1185">Reference proteome</keyword>
<reference evidence="2 3" key="1">
    <citation type="submission" date="2024-08" db="EMBL/GenBank/DDBJ databases">
        <title>Gnathostoma spinigerum genome.</title>
        <authorList>
            <person name="Gonzalez-Bertolin B."/>
            <person name="Monzon S."/>
            <person name="Zaballos A."/>
            <person name="Jimenez P."/>
            <person name="Dekumyoy P."/>
            <person name="Varona S."/>
            <person name="Cuesta I."/>
            <person name="Sumanam S."/>
            <person name="Adisakwattana P."/>
            <person name="Gasser R.B."/>
            <person name="Hernandez-Gonzalez A."/>
            <person name="Young N.D."/>
            <person name="Perteguer M.J."/>
        </authorList>
    </citation>
    <scope>NUCLEOTIDE SEQUENCE [LARGE SCALE GENOMIC DNA]</scope>
    <source>
        <strain evidence="2">AL3</strain>
        <tissue evidence="2">Liver</tissue>
    </source>
</reference>
<name>A0ABD6EU61_9BILA</name>
<protein>
    <submittedName>
        <fullName evidence="2">Uncharacterized protein</fullName>
    </submittedName>
</protein>
<evidence type="ECO:0000256" key="1">
    <source>
        <dbReference type="SAM" id="SignalP"/>
    </source>
</evidence>
<organism evidence="2 3">
    <name type="scientific">Gnathostoma spinigerum</name>
    <dbReference type="NCBI Taxonomy" id="75299"/>
    <lineage>
        <taxon>Eukaryota</taxon>
        <taxon>Metazoa</taxon>
        <taxon>Ecdysozoa</taxon>
        <taxon>Nematoda</taxon>
        <taxon>Chromadorea</taxon>
        <taxon>Rhabditida</taxon>
        <taxon>Spirurina</taxon>
        <taxon>Gnathostomatomorpha</taxon>
        <taxon>Gnathostomatoidea</taxon>
        <taxon>Gnathostomatidae</taxon>
        <taxon>Gnathostoma</taxon>
    </lineage>
</organism>
<dbReference type="AlphaFoldDB" id="A0ABD6EU61"/>
<evidence type="ECO:0000313" key="2">
    <source>
        <dbReference type="EMBL" id="MFH4983050.1"/>
    </source>
</evidence>
<feature type="chain" id="PRO_5044742768" evidence="1">
    <location>
        <begin position="30"/>
        <end position="137"/>
    </location>
</feature>
<gene>
    <name evidence="2" type="ORF">AB6A40_009759</name>
</gene>
<dbReference type="Proteomes" id="UP001608902">
    <property type="component" value="Unassembled WGS sequence"/>
</dbReference>
<proteinExistence type="predicted"/>
<feature type="signal peptide" evidence="1">
    <location>
        <begin position="1"/>
        <end position="29"/>
    </location>
</feature>
<dbReference type="EMBL" id="JBGFUD010010914">
    <property type="protein sequence ID" value="MFH4983050.1"/>
    <property type="molecule type" value="Genomic_DNA"/>
</dbReference>
<comment type="caution">
    <text evidence="2">The sequence shown here is derived from an EMBL/GenBank/DDBJ whole genome shotgun (WGS) entry which is preliminary data.</text>
</comment>
<evidence type="ECO:0000313" key="3">
    <source>
        <dbReference type="Proteomes" id="UP001608902"/>
    </source>
</evidence>
<sequence>MKCCSFKMYLPFILINRLCLLMLISSILCGSSTDDLPDFLRDLPRPVIDEFRKIFLTDDKKDEEKLQREARNFIYYLGEPYRRRFADFEVKLRKYKAYIKWANSNNENLPPEQVKKTADTMLAALIASIGANSTTLS</sequence>